<protein>
    <submittedName>
        <fullName evidence="2">Uncharacterized protein</fullName>
    </submittedName>
</protein>
<evidence type="ECO:0000256" key="1">
    <source>
        <dbReference type="SAM" id="MobiDB-lite"/>
    </source>
</evidence>
<dbReference type="Gramene" id="OE9A051784T1">
    <property type="protein sequence ID" value="OE9A051784C1"/>
    <property type="gene ID" value="OE9A051784"/>
</dbReference>
<dbReference type="Proteomes" id="UP000594638">
    <property type="component" value="Unassembled WGS sequence"/>
</dbReference>
<evidence type="ECO:0000313" key="3">
    <source>
        <dbReference type="Proteomes" id="UP000594638"/>
    </source>
</evidence>
<reference evidence="2 3" key="1">
    <citation type="submission" date="2019-12" db="EMBL/GenBank/DDBJ databases">
        <authorList>
            <person name="Alioto T."/>
            <person name="Alioto T."/>
            <person name="Gomez Garrido J."/>
        </authorList>
    </citation>
    <scope>NUCLEOTIDE SEQUENCE [LARGE SCALE GENOMIC DNA]</scope>
</reference>
<feature type="region of interest" description="Disordered" evidence="1">
    <location>
        <begin position="1"/>
        <end position="23"/>
    </location>
</feature>
<accession>A0A8S0S557</accession>
<organism evidence="2 3">
    <name type="scientific">Olea europaea subsp. europaea</name>
    <dbReference type="NCBI Taxonomy" id="158383"/>
    <lineage>
        <taxon>Eukaryota</taxon>
        <taxon>Viridiplantae</taxon>
        <taxon>Streptophyta</taxon>
        <taxon>Embryophyta</taxon>
        <taxon>Tracheophyta</taxon>
        <taxon>Spermatophyta</taxon>
        <taxon>Magnoliopsida</taxon>
        <taxon>eudicotyledons</taxon>
        <taxon>Gunneridae</taxon>
        <taxon>Pentapetalae</taxon>
        <taxon>asterids</taxon>
        <taxon>lamiids</taxon>
        <taxon>Lamiales</taxon>
        <taxon>Oleaceae</taxon>
        <taxon>Oleeae</taxon>
        <taxon>Olea</taxon>
    </lineage>
</organism>
<dbReference type="AlphaFoldDB" id="A0A8S0S557"/>
<evidence type="ECO:0000313" key="2">
    <source>
        <dbReference type="EMBL" id="CAA2986790.1"/>
    </source>
</evidence>
<name>A0A8S0S557_OLEEU</name>
<comment type="caution">
    <text evidence="2">The sequence shown here is derived from an EMBL/GenBank/DDBJ whole genome shotgun (WGS) entry which is preliminary data.</text>
</comment>
<feature type="region of interest" description="Disordered" evidence="1">
    <location>
        <begin position="83"/>
        <end position="110"/>
    </location>
</feature>
<dbReference type="EMBL" id="CACTIH010003887">
    <property type="protein sequence ID" value="CAA2986790.1"/>
    <property type="molecule type" value="Genomic_DNA"/>
</dbReference>
<gene>
    <name evidence="2" type="ORF">OLEA9_A051784</name>
</gene>
<sequence>MSSTEKEISPKWTRGHFGEEASSQSTLIIHEPLPTTPAVHHQRSGLRSRPRHVARLARELATVAANMRAISPIKCCHTRTARPYASQTPPVPLSQPHLFDPPSVGGQHGQPQLEGAIELAHRYMHPPPRNMRERRAALA</sequence>
<proteinExistence type="predicted"/>
<keyword evidence="3" id="KW-1185">Reference proteome</keyword>